<evidence type="ECO:0000313" key="3">
    <source>
        <dbReference type="Proteomes" id="UP000229893"/>
    </source>
</evidence>
<comment type="caution">
    <text evidence="2">The sequence shown here is derived from an EMBL/GenBank/DDBJ whole genome shotgun (WGS) entry which is preliminary data.</text>
</comment>
<feature type="transmembrane region" description="Helical" evidence="1">
    <location>
        <begin position="20"/>
        <end position="42"/>
    </location>
</feature>
<dbReference type="EMBL" id="PCWO01000002">
    <property type="protein sequence ID" value="PIR05235.1"/>
    <property type="molecule type" value="Genomic_DNA"/>
</dbReference>
<keyword evidence="1" id="KW-0812">Transmembrane</keyword>
<dbReference type="AlphaFoldDB" id="A0A2H0NAS0"/>
<sequence length="143" mass="15325">MTSSFLKIFSIRRAAATLPVVLILGGIILEITAVSSFVAFSVNRSGLGERAQIEALSAAKSGAEDAIRRLIRNKDFSDAGGYILTVGNETVNVVVTKDVPEVGKTRIEATSTVFLRQRVIRADVSVDATTGQVNVVSFQEVRL</sequence>
<reference evidence="2 3" key="1">
    <citation type="submission" date="2017-09" db="EMBL/GenBank/DDBJ databases">
        <title>Depth-based differentiation of microbial function through sediment-hosted aquifers and enrichment of novel symbionts in the deep terrestrial subsurface.</title>
        <authorList>
            <person name="Probst A.J."/>
            <person name="Ladd B."/>
            <person name="Jarett J.K."/>
            <person name="Geller-Mcgrath D.E."/>
            <person name="Sieber C.M."/>
            <person name="Emerson J.B."/>
            <person name="Anantharaman K."/>
            <person name="Thomas B.C."/>
            <person name="Malmstrom R."/>
            <person name="Stieglmeier M."/>
            <person name="Klingl A."/>
            <person name="Woyke T."/>
            <person name="Ryan C.M."/>
            <person name="Banfield J.F."/>
        </authorList>
    </citation>
    <scope>NUCLEOTIDE SEQUENCE [LARGE SCALE GENOMIC DNA]</scope>
    <source>
        <strain evidence="2">CG11_big_fil_rev_8_21_14_0_20_35_14</strain>
    </source>
</reference>
<evidence type="ECO:0000256" key="1">
    <source>
        <dbReference type="SAM" id="Phobius"/>
    </source>
</evidence>
<keyword evidence="1" id="KW-0472">Membrane</keyword>
<evidence type="ECO:0000313" key="2">
    <source>
        <dbReference type="EMBL" id="PIR05235.1"/>
    </source>
</evidence>
<keyword evidence="1" id="KW-1133">Transmembrane helix</keyword>
<organism evidence="2 3">
    <name type="scientific">Candidatus Liptonbacteria bacterium CG11_big_fil_rev_8_21_14_0_20_35_14</name>
    <dbReference type="NCBI Taxonomy" id="1974634"/>
    <lineage>
        <taxon>Bacteria</taxon>
        <taxon>Candidatus Liptoniibacteriota</taxon>
    </lineage>
</organism>
<accession>A0A2H0NAS0</accession>
<proteinExistence type="predicted"/>
<protein>
    <submittedName>
        <fullName evidence="2">Uncharacterized protein</fullName>
    </submittedName>
</protein>
<name>A0A2H0NAS0_9BACT</name>
<dbReference type="Proteomes" id="UP000229893">
    <property type="component" value="Unassembled WGS sequence"/>
</dbReference>
<gene>
    <name evidence="2" type="ORF">COV57_00115</name>
</gene>